<dbReference type="Proteomes" id="UP000294257">
    <property type="component" value="Unassembled WGS sequence"/>
</dbReference>
<name>A0A4Q7KL04_9PSEU</name>
<protein>
    <submittedName>
        <fullName evidence="2">Spermine/spermidine synthase</fullName>
    </submittedName>
</protein>
<comment type="caution">
    <text evidence="2">The sequence shown here is derived from an EMBL/GenBank/DDBJ whole genome shotgun (WGS) entry which is preliminary data.</text>
</comment>
<dbReference type="SUPFAM" id="SSF53335">
    <property type="entry name" value="S-adenosyl-L-methionine-dependent methyltransferases"/>
    <property type="match status" value="1"/>
</dbReference>
<evidence type="ECO:0000313" key="3">
    <source>
        <dbReference type="Proteomes" id="UP000294257"/>
    </source>
</evidence>
<dbReference type="Pfam" id="PF01564">
    <property type="entry name" value="Spermine_synth"/>
    <property type="match status" value="1"/>
</dbReference>
<dbReference type="EMBL" id="SGWQ01000006">
    <property type="protein sequence ID" value="RZS36906.1"/>
    <property type="molecule type" value="Genomic_DNA"/>
</dbReference>
<evidence type="ECO:0000256" key="1">
    <source>
        <dbReference type="ARBA" id="ARBA00023115"/>
    </source>
</evidence>
<sequence length="200" mass="21609">MLRRAGEHFEVIANGTFLMDTRNGESERVLVRAAADRMPQGGRMLVGGLGVGFSLRAAIDHPRVGDIVVVERESAVIEWNRGPLREVHDDALADPTVHCVQTDLVSWLADTDQRFDALCLDIDNGPQWTVTDGNAQLYDPGLLADRLTPDGVLAVWSAADDRAFADALATAFAEVETLTVPVPRGEPDVIFLAAGTRAHA</sequence>
<dbReference type="InterPro" id="IPR029063">
    <property type="entry name" value="SAM-dependent_MTases_sf"/>
</dbReference>
<evidence type="ECO:0000313" key="2">
    <source>
        <dbReference type="EMBL" id="RZS36906.1"/>
    </source>
</evidence>
<proteinExistence type="predicted"/>
<keyword evidence="1" id="KW-0620">Polyamine biosynthesis</keyword>
<dbReference type="PANTHER" id="PTHR43317:SF3">
    <property type="entry name" value="BLR2883 PROTEIN"/>
    <property type="match status" value="1"/>
</dbReference>
<accession>A0A4Q7KL04</accession>
<organism evidence="2 3">
    <name type="scientific">Herbihabitans rhizosphaerae</name>
    <dbReference type="NCBI Taxonomy" id="1872711"/>
    <lineage>
        <taxon>Bacteria</taxon>
        <taxon>Bacillati</taxon>
        <taxon>Actinomycetota</taxon>
        <taxon>Actinomycetes</taxon>
        <taxon>Pseudonocardiales</taxon>
        <taxon>Pseudonocardiaceae</taxon>
        <taxon>Herbihabitans</taxon>
    </lineage>
</organism>
<gene>
    <name evidence="2" type="ORF">EV193_106140</name>
</gene>
<dbReference type="AlphaFoldDB" id="A0A4Q7KL04"/>
<dbReference type="PANTHER" id="PTHR43317">
    <property type="entry name" value="THERMOSPERMINE SYNTHASE ACAULIS5"/>
    <property type="match status" value="1"/>
</dbReference>
<dbReference type="GO" id="GO:0006596">
    <property type="term" value="P:polyamine biosynthetic process"/>
    <property type="evidence" value="ECO:0007669"/>
    <property type="project" value="UniProtKB-KW"/>
</dbReference>
<keyword evidence="3" id="KW-1185">Reference proteome</keyword>
<reference evidence="2 3" key="1">
    <citation type="submission" date="2019-02" db="EMBL/GenBank/DDBJ databases">
        <title>Genomic Encyclopedia of Type Strains, Phase IV (KMG-IV): sequencing the most valuable type-strain genomes for metagenomic binning, comparative biology and taxonomic classification.</title>
        <authorList>
            <person name="Goeker M."/>
        </authorList>
    </citation>
    <scope>NUCLEOTIDE SEQUENCE [LARGE SCALE GENOMIC DNA]</scope>
    <source>
        <strain evidence="2 3">DSM 101727</strain>
    </source>
</reference>
<dbReference type="Gene3D" id="3.40.50.150">
    <property type="entry name" value="Vaccinia Virus protein VP39"/>
    <property type="match status" value="1"/>
</dbReference>